<comment type="subcellular location">
    <subcellularLocation>
        <location evidence="2">Membrane</location>
    </subcellularLocation>
</comment>
<dbReference type="GO" id="GO:0004016">
    <property type="term" value="F:adenylate cyclase activity"/>
    <property type="evidence" value="ECO:0007669"/>
    <property type="project" value="UniProtKB-EC"/>
</dbReference>
<feature type="transmembrane region" description="Helical" evidence="18">
    <location>
        <begin position="357"/>
        <end position="380"/>
    </location>
</feature>
<dbReference type="PANTHER" id="PTHR11920:SF335">
    <property type="entry name" value="GUANYLATE CYCLASE"/>
    <property type="match status" value="1"/>
</dbReference>
<feature type="chain" id="PRO_5040923269" description="Adenylate cyclase" evidence="19">
    <location>
        <begin position="26"/>
        <end position="594"/>
    </location>
</feature>
<evidence type="ECO:0000256" key="5">
    <source>
        <dbReference type="ARBA" id="ARBA00022692"/>
    </source>
</evidence>
<name>A0A9X2P771_9BACT</name>
<dbReference type="EMBL" id="JANSUY010000007">
    <property type="protein sequence ID" value="MCR9015583.1"/>
    <property type="molecule type" value="Genomic_DNA"/>
</dbReference>
<evidence type="ECO:0000256" key="1">
    <source>
        <dbReference type="ARBA" id="ARBA00001593"/>
    </source>
</evidence>
<dbReference type="SMART" id="SM00028">
    <property type="entry name" value="TPR"/>
    <property type="match status" value="6"/>
</dbReference>
<dbReference type="GO" id="GO:0005886">
    <property type="term" value="C:plasma membrane"/>
    <property type="evidence" value="ECO:0007669"/>
    <property type="project" value="UniProtKB-ARBA"/>
</dbReference>
<evidence type="ECO:0000259" key="20">
    <source>
        <dbReference type="PROSITE" id="PS50125"/>
    </source>
</evidence>
<dbReference type="GO" id="GO:0046872">
    <property type="term" value="F:metal ion binding"/>
    <property type="evidence" value="ECO:0007669"/>
    <property type="project" value="UniProtKB-KW"/>
</dbReference>
<keyword evidence="12 18" id="KW-0472">Membrane</keyword>
<organism evidence="21 22">
    <name type="scientific">Aquiflexum gelatinilyticum</name>
    <dbReference type="NCBI Taxonomy" id="2961943"/>
    <lineage>
        <taxon>Bacteria</taxon>
        <taxon>Pseudomonadati</taxon>
        <taxon>Bacteroidota</taxon>
        <taxon>Cytophagia</taxon>
        <taxon>Cytophagales</taxon>
        <taxon>Cyclobacteriaceae</taxon>
        <taxon>Aquiflexum</taxon>
    </lineage>
</organism>
<evidence type="ECO:0000256" key="8">
    <source>
        <dbReference type="ARBA" id="ARBA00022840"/>
    </source>
</evidence>
<dbReference type="Gene3D" id="1.25.40.10">
    <property type="entry name" value="Tetratricopeptide repeat domain"/>
    <property type="match status" value="1"/>
</dbReference>
<keyword evidence="13 17" id="KW-0456">Lyase</keyword>
<comment type="catalytic activity">
    <reaction evidence="1">
        <text>ATP = 3',5'-cyclic AMP + diphosphate</text>
        <dbReference type="Rhea" id="RHEA:15389"/>
        <dbReference type="ChEBI" id="CHEBI:30616"/>
        <dbReference type="ChEBI" id="CHEBI:33019"/>
        <dbReference type="ChEBI" id="CHEBI:58165"/>
        <dbReference type="EC" id="4.6.1.1"/>
    </reaction>
</comment>
<evidence type="ECO:0000256" key="6">
    <source>
        <dbReference type="ARBA" id="ARBA00022723"/>
    </source>
</evidence>
<keyword evidence="19" id="KW-0732">Signal</keyword>
<evidence type="ECO:0000256" key="7">
    <source>
        <dbReference type="ARBA" id="ARBA00022741"/>
    </source>
</evidence>
<dbReference type="InterPro" id="IPR019734">
    <property type="entry name" value="TPR_rpt"/>
</dbReference>
<dbReference type="GO" id="GO:0005524">
    <property type="term" value="F:ATP binding"/>
    <property type="evidence" value="ECO:0007669"/>
    <property type="project" value="UniProtKB-KW"/>
</dbReference>
<accession>A0A9X2P771</accession>
<keyword evidence="7" id="KW-0547">Nucleotide-binding</keyword>
<evidence type="ECO:0000256" key="17">
    <source>
        <dbReference type="RuleBase" id="RU000405"/>
    </source>
</evidence>
<keyword evidence="10 18" id="KW-1133">Transmembrane helix</keyword>
<dbReference type="GO" id="GO:0006171">
    <property type="term" value="P:cAMP biosynthetic process"/>
    <property type="evidence" value="ECO:0007669"/>
    <property type="project" value="UniProtKB-KW"/>
</dbReference>
<evidence type="ECO:0000256" key="4">
    <source>
        <dbReference type="ARBA" id="ARBA00021420"/>
    </source>
</evidence>
<dbReference type="InterPro" id="IPR050401">
    <property type="entry name" value="Cyclic_nucleotide_synthase"/>
</dbReference>
<dbReference type="PROSITE" id="PS50125">
    <property type="entry name" value="GUANYLATE_CYCLASE_2"/>
    <property type="match status" value="1"/>
</dbReference>
<keyword evidence="9" id="KW-0460">Magnesium</keyword>
<dbReference type="PROSITE" id="PS00452">
    <property type="entry name" value="GUANYLATE_CYCLASE_1"/>
    <property type="match status" value="1"/>
</dbReference>
<dbReference type="CDD" id="cd07302">
    <property type="entry name" value="CHD"/>
    <property type="match status" value="1"/>
</dbReference>
<evidence type="ECO:0000313" key="21">
    <source>
        <dbReference type="EMBL" id="MCR9015583.1"/>
    </source>
</evidence>
<keyword evidence="5 18" id="KW-0812">Transmembrane</keyword>
<proteinExistence type="inferred from homology"/>
<comment type="similarity">
    <text evidence="17">Belongs to the adenylyl cyclase class-4/guanylyl cyclase family.</text>
</comment>
<gene>
    <name evidence="21" type="ORF">NU887_11090</name>
</gene>
<evidence type="ECO:0000256" key="11">
    <source>
        <dbReference type="ARBA" id="ARBA00022998"/>
    </source>
</evidence>
<dbReference type="RefSeq" id="WP_258423438.1">
    <property type="nucleotide sequence ID" value="NZ_JANSUY010000007.1"/>
</dbReference>
<evidence type="ECO:0000256" key="10">
    <source>
        <dbReference type="ARBA" id="ARBA00022989"/>
    </source>
</evidence>
<evidence type="ECO:0000256" key="13">
    <source>
        <dbReference type="ARBA" id="ARBA00023239"/>
    </source>
</evidence>
<dbReference type="InterPro" id="IPR001054">
    <property type="entry name" value="A/G_cyclase"/>
</dbReference>
<dbReference type="Pfam" id="PF00211">
    <property type="entry name" value="Guanylate_cyc"/>
    <property type="match status" value="1"/>
</dbReference>
<dbReference type="SMART" id="SM00044">
    <property type="entry name" value="CYCc"/>
    <property type="match status" value="1"/>
</dbReference>
<feature type="signal peptide" evidence="19">
    <location>
        <begin position="1"/>
        <end position="25"/>
    </location>
</feature>
<evidence type="ECO:0000256" key="19">
    <source>
        <dbReference type="SAM" id="SignalP"/>
    </source>
</evidence>
<keyword evidence="11" id="KW-0115">cAMP biosynthesis</keyword>
<dbReference type="Proteomes" id="UP001142175">
    <property type="component" value="Unassembled WGS sequence"/>
</dbReference>
<dbReference type="PANTHER" id="PTHR11920">
    <property type="entry name" value="GUANYLYL CYCLASE"/>
    <property type="match status" value="1"/>
</dbReference>
<dbReference type="GO" id="GO:0035556">
    <property type="term" value="P:intracellular signal transduction"/>
    <property type="evidence" value="ECO:0007669"/>
    <property type="project" value="InterPro"/>
</dbReference>
<evidence type="ECO:0000256" key="14">
    <source>
        <dbReference type="ARBA" id="ARBA00032597"/>
    </source>
</evidence>
<dbReference type="Pfam" id="PF13181">
    <property type="entry name" value="TPR_8"/>
    <property type="match status" value="1"/>
</dbReference>
<reference evidence="21" key="1">
    <citation type="submission" date="2022-08" db="EMBL/GenBank/DDBJ databases">
        <authorList>
            <person name="Zhang D."/>
        </authorList>
    </citation>
    <scope>NUCLEOTIDE SEQUENCE</scope>
    <source>
        <strain evidence="21">XJ19-11</strain>
    </source>
</reference>
<dbReference type="InterPro" id="IPR011990">
    <property type="entry name" value="TPR-like_helical_dom_sf"/>
</dbReference>
<dbReference type="Gene3D" id="3.30.70.1230">
    <property type="entry name" value="Nucleotide cyclase"/>
    <property type="match status" value="1"/>
</dbReference>
<protein>
    <recommendedName>
        <fullName evidence="4">Adenylate cyclase</fullName>
        <ecNumber evidence="3">4.6.1.1</ecNumber>
    </recommendedName>
    <alternativeName>
        <fullName evidence="14">ATP pyrophosphate-lyase</fullName>
    </alternativeName>
    <alternativeName>
        <fullName evidence="15">Adenylyl cyclase</fullName>
    </alternativeName>
</protein>
<dbReference type="FunFam" id="3.30.70.1230:FF:000033">
    <property type="entry name" value="Adenylate cyclase"/>
    <property type="match status" value="1"/>
</dbReference>
<comment type="caution">
    <text evidence="21">The sequence shown here is derived from an EMBL/GenBank/DDBJ whole genome shotgun (WGS) entry which is preliminary data.</text>
</comment>
<evidence type="ECO:0000256" key="16">
    <source>
        <dbReference type="ARBA" id="ARBA00064436"/>
    </source>
</evidence>
<evidence type="ECO:0000256" key="3">
    <source>
        <dbReference type="ARBA" id="ARBA00012201"/>
    </source>
</evidence>
<feature type="domain" description="Guanylate cyclase" evidence="20">
    <location>
        <begin position="421"/>
        <end position="550"/>
    </location>
</feature>
<evidence type="ECO:0000256" key="9">
    <source>
        <dbReference type="ARBA" id="ARBA00022842"/>
    </source>
</evidence>
<evidence type="ECO:0000256" key="2">
    <source>
        <dbReference type="ARBA" id="ARBA00004370"/>
    </source>
</evidence>
<keyword evidence="8" id="KW-0067">ATP-binding</keyword>
<keyword evidence="6" id="KW-0479">Metal-binding</keyword>
<dbReference type="InterPro" id="IPR029787">
    <property type="entry name" value="Nucleotide_cyclase"/>
</dbReference>
<dbReference type="EC" id="4.6.1.1" evidence="3"/>
<evidence type="ECO:0000256" key="12">
    <source>
        <dbReference type="ARBA" id="ARBA00023136"/>
    </source>
</evidence>
<dbReference type="SUPFAM" id="SSF48452">
    <property type="entry name" value="TPR-like"/>
    <property type="match status" value="2"/>
</dbReference>
<evidence type="ECO:0000313" key="22">
    <source>
        <dbReference type="Proteomes" id="UP001142175"/>
    </source>
</evidence>
<dbReference type="SUPFAM" id="SSF55073">
    <property type="entry name" value="Nucleotide cyclase"/>
    <property type="match status" value="1"/>
</dbReference>
<comment type="subunit">
    <text evidence="16">Homodimer. Can also exist as monomer.</text>
</comment>
<evidence type="ECO:0000256" key="18">
    <source>
        <dbReference type="SAM" id="Phobius"/>
    </source>
</evidence>
<dbReference type="AlphaFoldDB" id="A0A9X2P771"/>
<sequence>MRFKIKRHFFSLTCFFCLLYLHVFAQDQKLADSLAKVYEQGNVPDEDKLELLRNLSFNEMRDLDLGLRYAEELIDLSEKLGNDLYLYRGYLQKGNKIRYQGDLDLALDAYFKSAQAAKKAKYKIGEGTTYIAVADVYSFSNNPTNAMLYYHKAISTLREADDSVALASAILNAGDEHLNLKNYDSALVYFRESELIFENVDYPTGKAFSLGNLGMVYANFGQSDLAEKNINEAISILEELGNFYPICTYLISMSDIYLEKGDILMAMNYAARSLKLAQVHGLKEQISDANLKLSELYEKEGDLKKSLVYFKDHIAYRDSINNLKSVQNMADLRTDFEVSQKQIEVDHLNKERENQRIILISLVVIMVLGIIILATLFWYYKNIQKEKKRSETLLLNILPLETAKELKLNGKVEAVKAEKVTVLFTDFVEFSTLAEKIEPEKLVQSIDFYFKKFDEIITKYGLEKIKTIGDSYMCAGGIPTPKEGHAFSMVMAAKEMMALVENSKNNNDGLPHFEVRIGIHTGPVVAGIVGIKKWQYDIWGDTVNIASRMESASVPGKINISESTYNEIKNEFKCEYRGEIEVKNRGLLKMYFLT</sequence>
<evidence type="ECO:0000256" key="15">
    <source>
        <dbReference type="ARBA" id="ARBA00032637"/>
    </source>
</evidence>
<dbReference type="InterPro" id="IPR018297">
    <property type="entry name" value="A/G_cyclase_CS"/>
</dbReference>
<keyword evidence="22" id="KW-1185">Reference proteome</keyword>